<dbReference type="RefSeq" id="WP_381837995.1">
    <property type="nucleotide sequence ID" value="NZ_JBHTCF010000020.1"/>
</dbReference>
<protein>
    <recommendedName>
        <fullName evidence="4">Secreted protein</fullName>
    </recommendedName>
</protein>
<sequence length="138" mass="14476">MTSKIRMSLVGAAALGTAAFAIPAGAAQASAGAPQAPERTAVSAMTNAGQADANAVRCSGVRKITVNGGNLRYRECDNGRQRLVHGVLNDTKNNGRCVYAKIRFVPSGYTKHYKDCGGATTKFNTGWRTARDAKVTLS</sequence>
<evidence type="ECO:0000313" key="2">
    <source>
        <dbReference type="EMBL" id="MFC7309249.1"/>
    </source>
</evidence>
<gene>
    <name evidence="2" type="ORF">ACFQVC_34205</name>
</gene>
<keyword evidence="1" id="KW-0732">Signal</keyword>
<evidence type="ECO:0000256" key="1">
    <source>
        <dbReference type="SAM" id="SignalP"/>
    </source>
</evidence>
<feature type="signal peptide" evidence="1">
    <location>
        <begin position="1"/>
        <end position="26"/>
    </location>
</feature>
<accession>A0ABW2JSW7</accession>
<organism evidence="2 3">
    <name type="scientific">Streptomyces monticola</name>
    <dbReference type="NCBI Taxonomy" id="2666263"/>
    <lineage>
        <taxon>Bacteria</taxon>
        <taxon>Bacillati</taxon>
        <taxon>Actinomycetota</taxon>
        <taxon>Actinomycetes</taxon>
        <taxon>Kitasatosporales</taxon>
        <taxon>Streptomycetaceae</taxon>
        <taxon>Streptomyces</taxon>
    </lineage>
</organism>
<comment type="caution">
    <text evidence="2">The sequence shown here is derived from an EMBL/GenBank/DDBJ whole genome shotgun (WGS) entry which is preliminary data.</text>
</comment>
<feature type="chain" id="PRO_5046990341" description="Secreted protein" evidence="1">
    <location>
        <begin position="27"/>
        <end position="138"/>
    </location>
</feature>
<name>A0ABW2JSW7_9ACTN</name>
<keyword evidence="3" id="KW-1185">Reference proteome</keyword>
<evidence type="ECO:0008006" key="4">
    <source>
        <dbReference type="Google" id="ProtNLM"/>
    </source>
</evidence>
<reference evidence="3" key="1">
    <citation type="journal article" date="2019" name="Int. J. Syst. Evol. Microbiol.">
        <title>The Global Catalogue of Microorganisms (GCM) 10K type strain sequencing project: providing services to taxonomists for standard genome sequencing and annotation.</title>
        <authorList>
            <consortium name="The Broad Institute Genomics Platform"/>
            <consortium name="The Broad Institute Genome Sequencing Center for Infectious Disease"/>
            <person name="Wu L."/>
            <person name="Ma J."/>
        </authorList>
    </citation>
    <scope>NUCLEOTIDE SEQUENCE [LARGE SCALE GENOMIC DNA]</scope>
    <source>
        <strain evidence="3">SYNS20</strain>
    </source>
</reference>
<proteinExistence type="predicted"/>
<dbReference type="Proteomes" id="UP001596523">
    <property type="component" value="Unassembled WGS sequence"/>
</dbReference>
<evidence type="ECO:0000313" key="3">
    <source>
        <dbReference type="Proteomes" id="UP001596523"/>
    </source>
</evidence>
<dbReference type="EMBL" id="JBHTCF010000020">
    <property type="protein sequence ID" value="MFC7309249.1"/>
    <property type="molecule type" value="Genomic_DNA"/>
</dbReference>